<keyword evidence="2" id="KW-1185">Reference proteome</keyword>
<comment type="caution">
    <text evidence="1">The sequence shown here is derived from an EMBL/GenBank/DDBJ whole genome shotgun (WGS) entry which is preliminary data.</text>
</comment>
<accession>A0A565C8K7</accession>
<proteinExistence type="predicted"/>
<protein>
    <submittedName>
        <fullName evidence="1">Uncharacterized protein</fullName>
    </submittedName>
</protein>
<name>A0A565C8K7_9BRAS</name>
<dbReference type="AlphaFoldDB" id="A0A565C8K7"/>
<reference evidence="1" key="1">
    <citation type="submission" date="2019-07" db="EMBL/GenBank/DDBJ databases">
        <authorList>
            <person name="Dittberner H."/>
        </authorList>
    </citation>
    <scope>NUCLEOTIDE SEQUENCE [LARGE SCALE GENOMIC DNA]</scope>
</reference>
<evidence type="ECO:0000313" key="2">
    <source>
        <dbReference type="Proteomes" id="UP000489600"/>
    </source>
</evidence>
<evidence type="ECO:0000313" key="1">
    <source>
        <dbReference type="EMBL" id="VVB09992.1"/>
    </source>
</evidence>
<sequence>MNFISDFTSHRRRNLLPVAADFPSRRRRFPVSPGVTAADFTISPRAAADFFFSLKCFGLVGWWKRKPAGRGENRP</sequence>
<dbReference type="EMBL" id="CABITT030000007">
    <property type="protein sequence ID" value="VVB09992.1"/>
    <property type="molecule type" value="Genomic_DNA"/>
</dbReference>
<organism evidence="1 2">
    <name type="scientific">Arabis nemorensis</name>
    <dbReference type="NCBI Taxonomy" id="586526"/>
    <lineage>
        <taxon>Eukaryota</taxon>
        <taxon>Viridiplantae</taxon>
        <taxon>Streptophyta</taxon>
        <taxon>Embryophyta</taxon>
        <taxon>Tracheophyta</taxon>
        <taxon>Spermatophyta</taxon>
        <taxon>Magnoliopsida</taxon>
        <taxon>eudicotyledons</taxon>
        <taxon>Gunneridae</taxon>
        <taxon>Pentapetalae</taxon>
        <taxon>rosids</taxon>
        <taxon>malvids</taxon>
        <taxon>Brassicales</taxon>
        <taxon>Brassicaceae</taxon>
        <taxon>Arabideae</taxon>
        <taxon>Arabis</taxon>
    </lineage>
</organism>
<dbReference type="Proteomes" id="UP000489600">
    <property type="component" value="Unassembled WGS sequence"/>
</dbReference>
<gene>
    <name evidence="1" type="ORF">ANE_LOCUS20436</name>
</gene>